<proteinExistence type="predicted"/>
<accession>A0A482VXR8</accession>
<dbReference type="EMBL" id="QDEB01053708">
    <property type="protein sequence ID" value="RZC37319.1"/>
    <property type="molecule type" value="Genomic_DNA"/>
</dbReference>
<gene>
    <name evidence="1" type="ORF">BDFB_011348</name>
</gene>
<keyword evidence="2" id="KW-1185">Reference proteome</keyword>
<dbReference type="AlphaFoldDB" id="A0A482VXR8"/>
<evidence type="ECO:0000313" key="1">
    <source>
        <dbReference type="EMBL" id="RZC37319.1"/>
    </source>
</evidence>
<sequence>MPFSQEQKMFVLESYLRSGHKIDTIWQYNIPHCLEVFRNEFLEVVFHNDQF</sequence>
<name>A0A482VXR8_ASBVE</name>
<evidence type="ECO:0000313" key="2">
    <source>
        <dbReference type="Proteomes" id="UP000292052"/>
    </source>
</evidence>
<protein>
    <submittedName>
        <fullName evidence="1">Uncharacterized protein</fullName>
    </submittedName>
</protein>
<reference evidence="1 2" key="1">
    <citation type="submission" date="2017-03" db="EMBL/GenBank/DDBJ databases">
        <title>Genome of the blue death feigning beetle - Asbolus verrucosus.</title>
        <authorList>
            <person name="Rider S.D."/>
        </authorList>
    </citation>
    <scope>NUCLEOTIDE SEQUENCE [LARGE SCALE GENOMIC DNA]</scope>
    <source>
        <strain evidence="1">Butters</strain>
        <tissue evidence="1">Head and leg muscle</tissue>
    </source>
</reference>
<dbReference type="Proteomes" id="UP000292052">
    <property type="component" value="Unassembled WGS sequence"/>
</dbReference>
<organism evidence="1 2">
    <name type="scientific">Asbolus verrucosus</name>
    <name type="common">Desert ironclad beetle</name>
    <dbReference type="NCBI Taxonomy" id="1661398"/>
    <lineage>
        <taxon>Eukaryota</taxon>
        <taxon>Metazoa</taxon>
        <taxon>Ecdysozoa</taxon>
        <taxon>Arthropoda</taxon>
        <taxon>Hexapoda</taxon>
        <taxon>Insecta</taxon>
        <taxon>Pterygota</taxon>
        <taxon>Neoptera</taxon>
        <taxon>Endopterygota</taxon>
        <taxon>Coleoptera</taxon>
        <taxon>Polyphaga</taxon>
        <taxon>Cucujiformia</taxon>
        <taxon>Tenebrionidae</taxon>
        <taxon>Pimeliinae</taxon>
        <taxon>Asbolus</taxon>
    </lineage>
</organism>
<comment type="caution">
    <text evidence="1">The sequence shown here is derived from an EMBL/GenBank/DDBJ whole genome shotgun (WGS) entry which is preliminary data.</text>
</comment>